<comment type="caution">
    <text evidence="2">The sequence shown here is derived from an EMBL/GenBank/DDBJ whole genome shotgun (WGS) entry which is preliminary data.</text>
</comment>
<feature type="compositionally biased region" description="Basic residues" evidence="1">
    <location>
        <begin position="139"/>
        <end position="154"/>
    </location>
</feature>
<dbReference type="RefSeq" id="WP_115372087.1">
    <property type="nucleotide sequence ID" value="NZ_QASA01000001.1"/>
</dbReference>
<evidence type="ECO:0000313" key="2">
    <source>
        <dbReference type="EMBL" id="RDC62671.1"/>
    </source>
</evidence>
<dbReference type="GO" id="GO:0016308">
    <property type="term" value="F:1-phosphatidylinositol-4-phosphate 5-kinase activity"/>
    <property type="evidence" value="ECO:0007669"/>
    <property type="project" value="UniProtKB-EC"/>
</dbReference>
<dbReference type="EC" id="2.7.1.68" evidence="2"/>
<gene>
    <name evidence="2" type="ORF">AHMF7616_01265</name>
</gene>
<protein>
    <submittedName>
        <fullName evidence="2">1-phosphatidylinositol-4-phosphate 5-kinase</fullName>
        <ecNumber evidence="2">2.7.1.68</ecNumber>
    </submittedName>
</protein>
<organism evidence="2 3">
    <name type="scientific">Adhaeribacter pallidiroseus</name>
    <dbReference type="NCBI Taxonomy" id="2072847"/>
    <lineage>
        <taxon>Bacteria</taxon>
        <taxon>Pseudomonadati</taxon>
        <taxon>Bacteroidota</taxon>
        <taxon>Cytophagia</taxon>
        <taxon>Cytophagales</taxon>
        <taxon>Hymenobacteraceae</taxon>
        <taxon>Adhaeribacter</taxon>
    </lineage>
</organism>
<proteinExistence type="predicted"/>
<keyword evidence="2" id="KW-0808">Transferase</keyword>
<name>A0A369QCP7_9BACT</name>
<sequence>MKLTYARRYRRSPSRSRENALFKKDNQLEPAFFATPARQSFFKPNLAIQRKCDHCAAEDKKVNRMSDSKEEEKKVQKMEDKKEEEKPVQKMADKKEEKEVQKMEEKKEEKEVQKMEEKKEEEKPIQKMTDTKEEEKRYPKWRRQKNWRKKKIRK</sequence>
<keyword evidence="3" id="KW-1185">Reference proteome</keyword>
<dbReference type="Proteomes" id="UP000253919">
    <property type="component" value="Unassembled WGS sequence"/>
</dbReference>
<reference evidence="2 3" key="1">
    <citation type="submission" date="2018-04" db="EMBL/GenBank/DDBJ databases">
        <title>Adhaeribacter sp. HMF7616 genome sequencing and assembly.</title>
        <authorList>
            <person name="Kang H."/>
            <person name="Kang J."/>
            <person name="Cha I."/>
            <person name="Kim H."/>
            <person name="Joh K."/>
        </authorList>
    </citation>
    <scope>NUCLEOTIDE SEQUENCE [LARGE SCALE GENOMIC DNA]</scope>
    <source>
        <strain evidence="2 3">HMF7616</strain>
    </source>
</reference>
<feature type="compositionally biased region" description="Basic and acidic residues" evidence="1">
    <location>
        <begin position="61"/>
        <end position="138"/>
    </location>
</feature>
<evidence type="ECO:0000256" key="1">
    <source>
        <dbReference type="SAM" id="MobiDB-lite"/>
    </source>
</evidence>
<feature type="region of interest" description="Disordered" evidence="1">
    <location>
        <begin position="61"/>
        <end position="154"/>
    </location>
</feature>
<dbReference type="AlphaFoldDB" id="A0A369QCP7"/>
<keyword evidence="2" id="KW-0418">Kinase</keyword>
<accession>A0A369QCP7</accession>
<dbReference type="OrthoDB" id="4317910at2"/>
<dbReference type="EMBL" id="QASA01000001">
    <property type="protein sequence ID" value="RDC62671.1"/>
    <property type="molecule type" value="Genomic_DNA"/>
</dbReference>
<evidence type="ECO:0000313" key="3">
    <source>
        <dbReference type="Proteomes" id="UP000253919"/>
    </source>
</evidence>